<proteinExistence type="predicted"/>
<dbReference type="PROSITE" id="PS50893">
    <property type="entry name" value="ABC_TRANSPORTER_2"/>
    <property type="match status" value="1"/>
</dbReference>
<feature type="domain" description="ABC transporter" evidence="4">
    <location>
        <begin position="14"/>
        <end position="251"/>
    </location>
</feature>
<dbReference type="STRING" id="824.CGRAC_1194"/>
<dbReference type="InterPro" id="IPR003439">
    <property type="entry name" value="ABC_transporter-like_ATP-bd"/>
</dbReference>
<dbReference type="PROSITE" id="PS00211">
    <property type="entry name" value="ABC_TRANSPORTER_1"/>
    <property type="match status" value="1"/>
</dbReference>
<evidence type="ECO:0000256" key="2">
    <source>
        <dbReference type="ARBA" id="ARBA00022741"/>
    </source>
</evidence>
<evidence type="ECO:0000256" key="1">
    <source>
        <dbReference type="ARBA" id="ARBA00022448"/>
    </source>
</evidence>
<dbReference type="InterPro" id="IPR017871">
    <property type="entry name" value="ABC_transporter-like_CS"/>
</dbReference>
<dbReference type="InterPro" id="IPR003593">
    <property type="entry name" value="AAA+_ATPase"/>
</dbReference>
<evidence type="ECO:0000259" key="4">
    <source>
        <dbReference type="PROSITE" id="PS50893"/>
    </source>
</evidence>
<keyword evidence="6" id="KW-1185">Reference proteome</keyword>
<organism evidence="5 6">
    <name type="scientific">Campylobacter gracilis RM3268</name>
    <dbReference type="NCBI Taxonomy" id="553220"/>
    <lineage>
        <taxon>Bacteria</taxon>
        <taxon>Pseudomonadati</taxon>
        <taxon>Campylobacterota</taxon>
        <taxon>Epsilonproteobacteria</taxon>
        <taxon>Campylobacterales</taxon>
        <taxon>Campylobacteraceae</taxon>
        <taxon>Campylobacter</taxon>
    </lineage>
</organism>
<accession>C8PG51</accession>
<evidence type="ECO:0000313" key="5">
    <source>
        <dbReference type="EMBL" id="EEV18089.1"/>
    </source>
</evidence>
<evidence type="ECO:0000313" key="6">
    <source>
        <dbReference type="Proteomes" id="UP000005709"/>
    </source>
</evidence>
<sequence>MSEQMQSSGTSKIIVARDVTTAYGSRIMHDRVSFSIKRGEIYGFLGGSGSGKTTLMKTLIFLKRPQSGEIKIFGRDIWRASEAEQNEIRLKCGVMFQFGALYSSMSVLENVGVLLREYSKFSEREIDELSMFWIQKVGLKKEAAALSPNELSGGMKKRVALARALALSPEILFLDEPNSGLDPLSARALDRLVCELRDSLGVTVVMVTHDVDSIFDILDRFLIVDNQKIAFEGSIEEISSLENNPLEELFKMRQKD</sequence>
<dbReference type="SMART" id="SM00382">
    <property type="entry name" value="AAA"/>
    <property type="match status" value="1"/>
</dbReference>
<comment type="caution">
    <text evidence="5">The sequence shown here is derived from an EMBL/GenBank/DDBJ whole genome shotgun (WGS) entry which is preliminary data.</text>
</comment>
<dbReference type="PANTHER" id="PTHR43023">
    <property type="entry name" value="PROTEIN TRIGALACTOSYLDIACYLGLYCEROL 3, CHLOROPLASTIC"/>
    <property type="match status" value="1"/>
</dbReference>
<keyword evidence="3 5" id="KW-0067">ATP-binding</keyword>
<dbReference type="AlphaFoldDB" id="C8PG51"/>
<dbReference type="GO" id="GO:0005524">
    <property type="term" value="F:ATP binding"/>
    <property type="evidence" value="ECO:0007669"/>
    <property type="project" value="UniProtKB-KW"/>
</dbReference>
<reference evidence="5 6" key="1">
    <citation type="submission" date="2009-07" db="EMBL/GenBank/DDBJ databases">
        <authorList>
            <person name="Madupu R."/>
            <person name="Sebastian Y."/>
            <person name="Durkin A.S."/>
            <person name="Torralba M."/>
            <person name="Methe B."/>
            <person name="Sutton G.G."/>
            <person name="Strausberg R.L."/>
            <person name="Nelson K.E."/>
        </authorList>
    </citation>
    <scope>NUCLEOTIDE SEQUENCE [LARGE SCALE GENOMIC DNA]</scope>
    <source>
        <strain evidence="5 6">RM3268</strain>
    </source>
</reference>
<protein>
    <submittedName>
        <fullName evidence="5">ABC transporter, ATP-binding protein</fullName>
    </submittedName>
</protein>
<dbReference type="eggNOG" id="COG1127">
    <property type="taxonomic scope" value="Bacteria"/>
</dbReference>
<dbReference type="GO" id="GO:0016887">
    <property type="term" value="F:ATP hydrolysis activity"/>
    <property type="evidence" value="ECO:0007669"/>
    <property type="project" value="InterPro"/>
</dbReference>
<keyword evidence="1" id="KW-0813">Transport</keyword>
<dbReference type="Pfam" id="PF00005">
    <property type="entry name" value="ABC_tran"/>
    <property type="match status" value="1"/>
</dbReference>
<gene>
    <name evidence="5" type="ORF">CAMGR0001_0844</name>
</gene>
<dbReference type="EMBL" id="ACYG01000019">
    <property type="protein sequence ID" value="EEV18089.1"/>
    <property type="molecule type" value="Genomic_DNA"/>
</dbReference>
<dbReference type="Gene3D" id="3.40.50.300">
    <property type="entry name" value="P-loop containing nucleotide triphosphate hydrolases"/>
    <property type="match status" value="1"/>
</dbReference>
<keyword evidence="2" id="KW-0547">Nucleotide-binding</keyword>
<dbReference type="InterPro" id="IPR027417">
    <property type="entry name" value="P-loop_NTPase"/>
</dbReference>
<dbReference type="SUPFAM" id="SSF52540">
    <property type="entry name" value="P-loop containing nucleoside triphosphate hydrolases"/>
    <property type="match status" value="1"/>
</dbReference>
<name>C8PG51_9BACT</name>
<evidence type="ECO:0000256" key="3">
    <source>
        <dbReference type="ARBA" id="ARBA00022840"/>
    </source>
</evidence>
<dbReference type="PANTHER" id="PTHR43023:SF3">
    <property type="entry name" value="PROTEIN TRIGALACTOSYLDIACYLGLYCEROL 3, CHLOROPLASTIC"/>
    <property type="match status" value="1"/>
</dbReference>
<dbReference type="Proteomes" id="UP000005709">
    <property type="component" value="Unassembled WGS sequence"/>
</dbReference>